<dbReference type="GeneID" id="40267115"/>
<proteinExistence type="predicted"/>
<dbReference type="SMART" id="SM00382">
    <property type="entry name" value="AAA"/>
    <property type="match status" value="1"/>
</dbReference>
<sequence>MKGDAKLQSDSPLESVSEDRLGYGSFADQLAETIISRTPSDGYTIGIYGPWGSGKSTILNFVGEEIEKRDVEITTVKFNPWWFTGQADLIEKFLTQLGASLESDSDMTNIRENLTKLSGALSTLPLNAFTGVPADQLVGTAHQLLDEEPGSVNEIKQEIESDLRELDGTIVVVIDDIDRLNPQETLQMFQIIKSIANFPNVTYLLAFDRSVVVDALEEEGNIKDGYLYLDKIIQLPLHIPTQRSEALESLFLDSLKSISEEHRVDTERWSVLLHQGLLPMLDTPRDVIRLSNTVSVMSATIGTEVDFVDLVGLEALRVFYNDVYQEIRSTPQRFVGYRSSGYRRNEDPDEYVDILPNEEEEKEAVQSIMTTLFPNVSDNLNNKFSSYDNWNKKRAQRRICHRDRFPVYFRLDIPEGELATPEIGTILSIATDYNELESELRELLDEPGREQATKASTFFRRLPERMDEIPDQGKKNFIRAIFELGDKMVSCQPLNAQVNEVRHLTLLVETLIGELDEDEIELLKSAISEGNSPYLSSWCLKRYLRDLEEEDSETYSRKPEWISKTQIEELKPAVIESISTAAGNDKLVDIPSLRKPLGIWVEFGDTDAPQEWVDDLTESDEGLVKFIHKMSGITIVNMSQPVFYLDPKWLYDYIERDTLEERLESIDTEEIEMANEVIERYETAVEMIENGKDPSTTENWIFGDRLN</sequence>
<dbReference type="PANTHER" id="PTHR22674:SF6">
    <property type="entry name" value="NTPASE KAP FAMILY P-LOOP DOMAIN-CONTAINING PROTEIN 1"/>
    <property type="match status" value="1"/>
</dbReference>
<dbReference type="Gene3D" id="3.40.50.300">
    <property type="entry name" value="P-loop containing nucleotide triphosphate hydrolases"/>
    <property type="match status" value="1"/>
</dbReference>
<name>A0A4V1G044_9EURY</name>
<dbReference type="AlphaFoldDB" id="A0A4V1G044"/>
<gene>
    <name evidence="2" type="ORF">FEJ81_17540</name>
</gene>
<protein>
    <recommendedName>
        <fullName evidence="1">AAA+ ATPase domain-containing protein</fullName>
    </recommendedName>
</protein>
<dbReference type="InterPro" id="IPR052754">
    <property type="entry name" value="NTPase_KAP_P-loop"/>
</dbReference>
<dbReference type="InterPro" id="IPR003593">
    <property type="entry name" value="AAA+_ATPase"/>
</dbReference>
<dbReference type="KEGG" id="nvr:FEJ81_17540"/>
<reference evidence="3" key="1">
    <citation type="submission" date="2019-05" db="EMBL/GenBank/DDBJ databases">
        <title>Genome sequence and methylation pattern of the halophilic Archaeon Natrinema versiforme BOL5-4.</title>
        <authorList>
            <person name="DasSarma P."/>
            <person name="Anton B.P."/>
            <person name="DasSarma S.L."/>
            <person name="Martinez F.L."/>
            <person name="Guzman D."/>
            <person name="Roberts R.J."/>
            <person name="DasSarma S."/>
        </authorList>
    </citation>
    <scope>NUCLEOTIDE SEQUENCE [LARGE SCALE GENOMIC DNA]</scope>
    <source>
        <strain evidence="3">BOL5-4</strain>
    </source>
</reference>
<evidence type="ECO:0000259" key="1">
    <source>
        <dbReference type="SMART" id="SM00382"/>
    </source>
</evidence>
<dbReference type="RefSeq" id="WP_138246504.1">
    <property type="nucleotide sequence ID" value="NZ_CP040330.1"/>
</dbReference>
<organism evidence="2 3">
    <name type="scientific">Natrinema versiforme</name>
    <dbReference type="NCBI Taxonomy" id="88724"/>
    <lineage>
        <taxon>Archaea</taxon>
        <taxon>Methanobacteriati</taxon>
        <taxon>Methanobacteriota</taxon>
        <taxon>Stenosarchaea group</taxon>
        <taxon>Halobacteria</taxon>
        <taxon>Halobacteriales</taxon>
        <taxon>Natrialbaceae</taxon>
        <taxon>Natrinema</taxon>
    </lineage>
</organism>
<evidence type="ECO:0000313" key="3">
    <source>
        <dbReference type="Proteomes" id="UP000302218"/>
    </source>
</evidence>
<dbReference type="OrthoDB" id="146963at2157"/>
<dbReference type="Pfam" id="PF07693">
    <property type="entry name" value="KAP_NTPase"/>
    <property type="match status" value="1"/>
</dbReference>
<dbReference type="SUPFAM" id="SSF52540">
    <property type="entry name" value="P-loop containing nucleoside triphosphate hydrolases"/>
    <property type="match status" value="1"/>
</dbReference>
<dbReference type="InterPro" id="IPR011646">
    <property type="entry name" value="KAP_P-loop"/>
</dbReference>
<dbReference type="InterPro" id="IPR027417">
    <property type="entry name" value="P-loop_NTPase"/>
</dbReference>
<dbReference type="Proteomes" id="UP000302218">
    <property type="component" value="Chromosome"/>
</dbReference>
<evidence type="ECO:0000313" key="2">
    <source>
        <dbReference type="EMBL" id="QCS44056.1"/>
    </source>
</evidence>
<feature type="domain" description="AAA+ ATPase" evidence="1">
    <location>
        <begin position="41"/>
        <end position="217"/>
    </location>
</feature>
<accession>A0A4V1G044</accession>
<dbReference type="PANTHER" id="PTHR22674">
    <property type="entry name" value="NTPASE, KAP FAMILY P-LOOP DOMAIN-CONTAINING 1"/>
    <property type="match status" value="1"/>
</dbReference>
<dbReference type="EMBL" id="CP040330">
    <property type="protein sequence ID" value="QCS44056.1"/>
    <property type="molecule type" value="Genomic_DNA"/>
</dbReference>